<keyword evidence="9" id="KW-1185">Reference proteome</keyword>
<dbReference type="Proteomes" id="UP000184694">
    <property type="component" value="Unassembled WGS sequence"/>
</dbReference>
<feature type="domain" description="PhoH-like protein" evidence="7">
    <location>
        <begin position="114"/>
        <end position="322"/>
    </location>
</feature>
<dbReference type="OrthoDB" id="9805148at2"/>
<evidence type="ECO:0000256" key="1">
    <source>
        <dbReference type="ARBA" id="ARBA00004496"/>
    </source>
</evidence>
<evidence type="ECO:0000256" key="5">
    <source>
        <dbReference type="ARBA" id="ARBA00022840"/>
    </source>
</evidence>
<comment type="subcellular location">
    <subcellularLocation>
        <location evidence="1">Cytoplasm</location>
    </subcellularLocation>
</comment>
<keyword evidence="4" id="KW-0547">Nucleotide-binding</keyword>
<gene>
    <name evidence="8" type="ORF">SAMN02745161_0461</name>
</gene>
<evidence type="ECO:0000259" key="7">
    <source>
        <dbReference type="Pfam" id="PF02562"/>
    </source>
</evidence>
<dbReference type="PANTHER" id="PTHR30473">
    <property type="entry name" value="PROTEIN PHOH"/>
    <property type="match status" value="1"/>
</dbReference>
<dbReference type="GO" id="GO:0005524">
    <property type="term" value="F:ATP binding"/>
    <property type="evidence" value="ECO:0007669"/>
    <property type="project" value="UniProtKB-KW"/>
</dbReference>
<dbReference type="EMBL" id="FSRG01000003">
    <property type="protein sequence ID" value="SIN73975.1"/>
    <property type="molecule type" value="Genomic_DNA"/>
</dbReference>
<dbReference type="RefSeq" id="WP_074215338.1">
    <property type="nucleotide sequence ID" value="NZ_FSRG01000003.1"/>
</dbReference>
<dbReference type="Gene3D" id="3.40.50.300">
    <property type="entry name" value="P-loop containing nucleotide triphosphate hydrolases"/>
    <property type="match status" value="1"/>
</dbReference>
<dbReference type="SUPFAM" id="SSF52540">
    <property type="entry name" value="P-loop containing nucleoside triphosphate hydrolases"/>
    <property type="match status" value="1"/>
</dbReference>
<evidence type="ECO:0000256" key="6">
    <source>
        <dbReference type="ARBA" id="ARBA00039970"/>
    </source>
</evidence>
<protein>
    <recommendedName>
        <fullName evidence="6">PhoH-like protein</fullName>
    </recommendedName>
</protein>
<dbReference type="GO" id="GO:0005829">
    <property type="term" value="C:cytosol"/>
    <property type="evidence" value="ECO:0007669"/>
    <property type="project" value="TreeGrafter"/>
</dbReference>
<sequence>MTKTFVTKTLDFDDIHLANALFGPQNKHLSVITKASGVQLDTKGTSLSASSSDPDALHTVLNLLTQLYGLLKAGNPLYAKDITYAYGMLQREPNLNLQKLFKDSVFVVSPKKTIAPKTLSQRDYLTALRENEMVFSIGPAGTGKTYLAVAMALSMLLTKQVKKIILTRPAVEAGEKLGFLPGDLVEKVDPYLRPLYDALHDMLDLEKVTHMIETGVIEIAPLAFMRGRTLNNAFVILDEAQNTTPEQMKMFLTRMGYGSRMVVTGDVTQIDLPVCGEFRTPRSGLIEAQRVLANIKGIRFIHFHHEDVVRHPLVAKVVNAYERYSTELTKKD</sequence>
<accession>A0A1N6DT61</accession>
<evidence type="ECO:0000256" key="3">
    <source>
        <dbReference type="ARBA" id="ARBA00022490"/>
    </source>
</evidence>
<evidence type="ECO:0000256" key="2">
    <source>
        <dbReference type="ARBA" id="ARBA00010393"/>
    </source>
</evidence>
<comment type="similarity">
    <text evidence="2">Belongs to the PhoH family.</text>
</comment>
<evidence type="ECO:0000313" key="8">
    <source>
        <dbReference type="EMBL" id="SIN73975.1"/>
    </source>
</evidence>
<dbReference type="PANTHER" id="PTHR30473:SF1">
    <property type="entry name" value="PHOH-LIKE PROTEIN"/>
    <property type="match status" value="1"/>
</dbReference>
<keyword evidence="3" id="KW-0963">Cytoplasm</keyword>
<keyword evidence="5" id="KW-0067">ATP-binding</keyword>
<dbReference type="AlphaFoldDB" id="A0A1N6DT61"/>
<evidence type="ECO:0000256" key="4">
    <source>
        <dbReference type="ARBA" id="ARBA00022741"/>
    </source>
</evidence>
<dbReference type="STRING" id="1121457.SAMN02745161_0461"/>
<name>A0A1N6DT61_9BACT</name>
<dbReference type="InterPro" id="IPR027417">
    <property type="entry name" value="P-loop_NTPase"/>
</dbReference>
<organism evidence="8 9">
    <name type="scientific">Halodesulfovibrio marinisediminis DSM 17456</name>
    <dbReference type="NCBI Taxonomy" id="1121457"/>
    <lineage>
        <taxon>Bacteria</taxon>
        <taxon>Pseudomonadati</taxon>
        <taxon>Thermodesulfobacteriota</taxon>
        <taxon>Desulfovibrionia</taxon>
        <taxon>Desulfovibrionales</taxon>
        <taxon>Desulfovibrionaceae</taxon>
        <taxon>Halodesulfovibrio</taxon>
    </lineage>
</organism>
<dbReference type="FunFam" id="3.40.50.300:FF:000013">
    <property type="entry name" value="PhoH family ATPase"/>
    <property type="match status" value="1"/>
</dbReference>
<evidence type="ECO:0000313" key="9">
    <source>
        <dbReference type="Proteomes" id="UP000184694"/>
    </source>
</evidence>
<dbReference type="Pfam" id="PF02562">
    <property type="entry name" value="PhoH"/>
    <property type="match status" value="1"/>
</dbReference>
<dbReference type="InterPro" id="IPR051451">
    <property type="entry name" value="PhoH2-like"/>
</dbReference>
<dbReference type="InterPro" id="IPR003714">
    <property type="entry name" value="PhoH"/>
</dbReference>
<proteinExistence type="inferred from homology"/>
<reference evidence="9" key="1">
    <citation type="submission" date="2016-11" db="EMBL/GenBank/DDBJ databases">
        <authorList>
            <person name="Varghese N."/>
            <person name="Submissions S."/>
        </authorList>
    </citation>
    <scope>NUCLEOTIDE SEQUENCE [LARGE SCALE GENOMIC DNA]</scope>
    <source>
        <strain evidence="9">DSM 17456</strain>
    </source>
</reference>